<dbReference type="PANTHER" id="PTHR30535:SF34">
    <property type="entry name" value="MOLYBDATE-BINDING PROTEIN MOLA"/>
    <property type="match status" value="1"/>
</dbReference>
<dbReference type="InterPro" id="IPR002491">
    <property type="entry name" value="ABC_transptr_periplasmic_BD"/>
</dbReference>
<dbReference type="Proteomes" id="UP000030364">
    <property type="component" value="Unassembled WGS sequence"/>
</dbReference>
<dbReference type="PATRIC" id="fig|276.5.peg.1624"/>
<dbReference type="InterPro" id="IPR054828">
    <property type="entry name" value="Vit_B12_bind_prot"/>
</dbReference>
<evidence type="ECO:0000313" key="3">
    <source>
        <dbReference type="EMBL" id="KGQ21578.1"/>
    </source>
</evidence>
<accession>A0A0A2WP54</accession>
<dbReference type="EMBL" id="JPSL02000037">
    <property type="protein sequence ID" value="KGQ21578.1"/>
    <property type="molecule type" value="Genomic_DNA"/>
</dbReference>
<dbReference type="PANTHER" id="PTHR30535">
    <property type="entry name" value="VITAMIN B12-BINDING PROTEIN"/>
    <property type="match status" value="1"/>
</dbReference>
<reference evidence="3 4" key="1">
    <citation type="journal article" date="2015" name="Genome Announc.">
        <title>Draft Genome Sequence of the Thermophile Thermus filiformis ATCC 43280, Producer of Carotenoid-(Di)glucoside-Branched Fatty Acid (Di)esters and Source of Hyperthermostable Enzymes of Biotechnological Interest.</title>
        <authorList>
            <person name="Mandelli F."/>
            <person name="Oliveira Ramires B."/>
            <person name="Couger M.B."/>
            <person name="Paixao D.A."/>
            <person name="Camilo C.M."/>
            <person name="Polikarpov I."/>
            <person name="Prade R."/>
            <person name="Riano-Pachon D.M."/>
            <person name="Squina F.M."/>
        </authorList>
    </citation>
    <scope>NUCLEOTIDE SEQUENCE [LARGE SCALE GENOMIC DNA]</scope>
    <source>
        <strain evidence="3 4">ATCC 43280</strain>
    </source>
</reference>
<evidence type="ECO:0000259" key="2">
    <source>
        <dbReference type="PROSITE" id="PS50983"/>
    </source>
</evidence>
<dbReference type="InterPro" id="IPR050902">
    <property type="entry name" value="ABC_Transporter_SBP"/>
</dbReference>
<comment type="caution">
    <text evidence="3">The sequence shown here is derived from an EMBL/GenBank/DDBJ whole genome shotgun (WGS) entry which is preliminary data.</text>
</comment>
<dbReference type="OrthoDB" id="9816357at2"/>
<dbReference type="SUPFAM" id="SSF53807">
    <property type="entry name" value="Helical backbone' metal receptor"/>
    <property type="match status" value="1"/>
</dbReference>
<dbReference type="STRING" id="276.THFILI_02665"/>
<keyword evidence="1" id="KW-0732">Signal</keyword>
<name>A0A0A2WP54_THEFI</name>
<dbReference type="Pfam" id="PF01497">
    <property type="entry name" value="Peripla_BP_2"/>
    <property type="match status" value="1"/>
</dbReference>
<organism evidence="3 4">
    <name type="scientific">Thermus filiformis</name>
    <dbReference type="NCBI Taxonomy" id="276"/>
    <lineage>
        <taxon>Bacteria</taxon>
        <taxon>Thermotogati</taxon>
        <taxon>Deinococcota</taxon>
        <taxon>Deinococci</taxon>
        <taxon>Thermales</taxon>
        <taxon>Thermaceae</taxon>
        <taxon>Thermus</taxon>
    </lineage>
</organism>
<protein>
    <submittedName>
        <fullName evidence="3">Iron ABC transporter substrate-binding protein</fullName>
    </submittedName>
</protein>
<keyword evidence="4" id="KW-1185">Reference proteome</keyword>
<evidence type="ECO:0000313" key="4">
    <source>
        <dbReference type="Proteomes" id="UP000030364"/>
    </source>
</evidence>
<dbReference type="PROSITE" id="PS50983">
    <property type="entry name" value="FE_B12_PBP"/>
    <property type="match status" value="1"/>
</dbReference>
<sequence>MRIHHDLLGEVVLKDEPRRVVSLAPHATDSLFALGLGGLLVGRSAFCHRPAQALSLPVLGSYTRAREELLAELAPDLVLLGTGVQRGLALSLKEKGFPVFVLPLPSSPFGILENLELLAGLLGVPERATPLVQFLSKRYLALANRFRLRVYLEIDLGGPVTVGRGSYIAAALRHMGLHPVFGDVPQAYFTPDLAEVEGRAPDLFIYEPKPWRSRPQEAARRLMEERGWRLPLVVTDGDELAHFGPMFFGFLEKLAERVARTLGEA</sequence>
<feature type="domain" description="Fe/B12 periplasmic-binding" evidence="2">
    <location>
        <begin position="19"/>
        <end position="265"/>
    </location>
</feature>
<gene>
    <name evidence="3" type="ORF">THFILI_02665</name>
</gene>
<proteinExistence type="predicted"/>
<dbReference type="NCBIfam" id="NF038402">
    <property type="entry name" value="TroA_like"/>
    <property type="match status" value="1"/>
</dbReference>
<dbReference type="Gene3D" id="3.40.50.1980">
    <property type="entry name" value="Nitrogenase molybdenum iron protein domain"/>
    <property type="match status" value="2"/>
</dbReference>
<dbReference type="AlphaFoldDB" id="A0A0A2WP54"/>
<evidence type="ECO:0000256" key="1">
    <source>
        <dbReference type="ARBA" id="ARBA00022729"/>
    </source>
</evidence>
<dbReference type="RefSeq" id="WP_038065448.1">
    <property type="nucleotide sequence ID" value="NZ_JPSL02000037.1"/>
</dbReference>